<dbReference type="Pfam" id="PF26200">
    <property type="entry name" value="Rcat_RNF216"/>
    <property type="match status" value="1"/>
</dbReference>
<keyword evidence="5" id="KW-0677">Repeat</keyword>
<dbReference type="AlphaFoldDB" id="A0AAD3CS23"/>
<sequence>MPRNEKKKSISEKIDLVSDETAIYINDDEEIEISSSSSSVEEVMIIGSSKKLQNQNSSSSSVEENNHSQISHVSNTSVSSKSSQLAHRATSDQERDDMAIARALSELDNTPYEASKGRSRNSNESSKSHIRKRLLKSFTCNICLDDDVKYFLGYSLSTCNHRFCIECLANLIKSNVPRSGAMSSQITCPSIQCKQHLSLLDIQYIFKDEPESWRIYSTQISTVSIENQVSNDVNSMRRCPAERCNYVFIYDDNESVRHFDCPLCHSSFCLKCVANDGNVGPAHIEQSCVERYEQLQKEEEERVKLEQWRVENSQADARFKAMMDQERSNGMTRQCPSCKRLITKNGGCDHMMCVCGRSYNWSQSK</sequence>
<dbReference type="Pfam" id="PF00097">
    <property type="entry name" value="zf-C3HC4"/>
    <property type="match status" value="1"/>
</dbReference>
<dbReference type="Pfam" id="PF01485">
    <property type="entry name" value="IBR"/>
    <property type="match status" value="1"/>
</dbReference>
<keyword evidence="14" id="KW-1185">Reference proteome</keyword>
<dbReference type="SMART" id="SM00184">
    <property type="entry name" value="RING"/>
    <property type="match status" value="2"/>
</dbReference>
<dbReference type="InterPro" id="IPR018957">
    <property type="entry name" value="Znf_C3HC4_RING-type"/>
</dbReference>
<evidence type="ECO:0000259" key="12">
    <source>
        <dbReference type="PROSITE" id="PS51873"/>
    </source>
</evidence>
<dbReference type="InterPro" id="IPR001841">
    <property type="entry name" value="Znf_RING"/>
</dbReference>
<dbReference type="EC" id="2.3.2.31" evidence="2"/>
<dbReference type="SUPFAM" id="SSF57850">
    <property type="entry name" value="RING/U-box"/>
    <property type="match status" value="3"/>
</dbReference>
<feature type="compositionally biased region" description="Low complexity" evidence="10">
    <location>
        <begin position="50"/>
        <end position="61"/>
    </location>
</feature>
<dbReference type="EMBL" id="BLLK01000038">
    <property type="protein sequence ID" value="GFH49664.1"/>
    <property type="molecule type" value="Genomic_DNA"/>
</dbReference>
<name>A0AAD3CS23_9STRA</name>
<proteinExistence type="predicted"/>
<dbReference type="GO" id="GO:0008270">
    <property type="term" value="F:zinc ion binding"/>
    <property type="evidence" value="ECO:0007669"/>
    <property type="project" value="UniProtKB-KW"/>
</dbReference>
<evidence type="ECO:0000256" key="8">
    <source>
        <dbReference type="ARBA" id="ARBA00022833"/>
    </source>
</evidence>
<evidence type="ECO:0000256" key="2">
    <source>
        <dbReference type="ARBA" id="ARBA00012251"/>
    </source>
</evidence>
<feature type="compositionally biased region" description="Low complexity" evidence="10">
    <location>
        <begin position="68"/>
        <end position="83"/>
    </location>
</feature>
<evidence type="ECO:0000256" key="9">
    <source>
        <dbReference type="PROSITE-ProRule" id="PRU00175"/>
    </source>
</evidence>
<dbReference type="PROSITE" id="PS50089">
    <property type="entry name" value="ZF_RING_2"/>
    <property type="match status" value="1"/>
</dbReference>
<comment type="caution">
    <text evidence="13">The sequence shown here is derived from an EMBL/GenBank/DDBJ whole genome shotgun (WGS) entry which is preliminary data.</text>
</comment>
<evidence type="ECO:0000256" key="4">
    <source>
        <dbReference type="ARBA" id="ARBA00022723"/>
    </source>
</evidence>
<keyword evidence="3" id="KW-0808">Transferase</keyword>
<feature type="domain" description="RING-type" evidence="12">
    <location>
        <begin position="136"/>
        <end position="365"/>
    </location>
</feature>
<evidence type="ECO:0000313" key="13">
    <source>
        <dbReference type="EMBL" id="GFH49664.1"/>
    </source>
</evidence>
<dbReference type="GO" id="GO:0016567">
    <property type="term" value="P:protein ubiquitination"/>
    <property type="evidence" value="ECO:0007669"/>
    <property type="project" value="InterPro"/>
</dbReference>
<dbReference type="CDD" id="cd20335">
    <property type="entry name" value="BRcat_RBR"/>
    <property type="match status" value="1"/>
</dbReference>
<dbReference type="GO" id="GO:0061630">
    <property type="term" value="F:ubiquitin protein ligase activity"/>
    <property type="evidence" value="ECO:0007669"/>
    <property type="project" value="UniProtKB-EC"/>
</dbReference>
<dbReference type="InterPro" id="IPR002867">
    <property type="entry name" value="IBR_dom"/>
</dbReference>
<dbReference type="InterPro" id="IPR013083">
    <property type="entry name" value="Znf_RING/FYVE/PHD"/>
</dbReference>
<dbReference type="InterPro" id="IPR017907">
    <property type="entry name" value="Znf_RING_CS"/>
</dbReference>
<comment type="catalytic activity">
    <reaction evidence="1">
        <text>[E2 ubiquitin-conjugating enzyme]-S-ubiquitinyl-L-cysteine + [acceptor protein]-L-lysine = [E2 ubiquitin-conjugating enzyme]-L-cysteine + [acceptor protein]-N(6)-ubiquitinyl-L-lysine.</text>
        <dbReference type="EC" id="2.3.2.31"/>
    </reaction>
</comment>
<keyword evidence="8" id="KW-0862">Zinc</keyword>
<dbReference type="SMART" id="SM00647">
    <property type="entry name" value="IBR"/>
    <property type="match status" value="1"/>
</dbReference>
<organism evidence="13 14">
    <name type="scientific">Chaetoceros tenuissimus</name>
    <dbReference type="NCBI Taxonomy" id="426638"/>
    <lineage>
        <taxon>Eukaryota</taxon>
        <taxon>Sar</taxon>
        <taxon>Stramenopiles</taxon>
        <taxon>Ochrophyta</taxon>
        <taxon>Bacillariophyta</taxon>
        <taxon>Coscinodiscophyceae</taxon>
        <taxon>Chaetocerotophycidae</taxon>
        <taxon>Chaetocerotales</taxon>
        <taxon>Chaetocerotaceae</taxon>
        <taxon>Chaetoceros</taxon>
    </lineage>
</organism>
<evidence type="ECO:0000313" key="14">
    <source>
        <dbReference type="Proteomes" id="UP001054902"/>
    </source>
</evidence>
<dbReference type="Gene3D" id="1.20.120.1750">
    <property type="match status" value="1"/>
</dbReference>
<dbReference type="PROSITE" id="PS51873">
    <property type="entry name" value="TRIAD"/>
    <property type="match status" value="1"/>
</dbReference>
<evidence type="ECO:0000256" key="5">
    <source>
        <dbReference type="ARBA" id="ARBA00022737"/>
    </source>
</evidence>
<dbReference type="Proteomes" id="UP001054902">
    <property type="component" value="Unassembled WGS sequence"/>
</dbReference>
<accession>A0AAD3CS23</accession>
<keyword evidence="7" id="KW-0833">Ubl conjugation pathway</keyword>
<dbReference type="PROSITE" id="PS00518">
    <property type="entry name" value="ZF_RING_1"/>
    <property type="match status" value="1"/>
</dbReference>
<dbReference type="Gene3D" id="3.30.40.10">
    <property type="entry name" value="Zinc/RING finger domain, C3HC4 (zinc finger)"/>
    <property type="match status" value="1"/>
</dbReference>
<dbReference type="CDD" id="cd20336">
    <property type="entry name" value="Rcat_RBR"/>
    <property type="match status" value="1"/>
</dbReference>
<keyword evidence="6 9" id="KW-0863">Zinc-finger</keyword>
<evidence type="ECO:0000256" key="10">
    <source>
        <dbReference type="SAM" id="MobiDB-lite"/>
    </source>
</evidence>
<dbReference type="InterPro" id="IPR044066">
    <property type="entry name" value="TRIAD_supradom"/>
</dbReference>
<feature type="region of interest" description="Disordered" evidence="10">
    <location>
        <begin position="50"/>
        <end position="95"/>
    </location>
</feature>
<gene>
    <name evidence="13" type="ORF">CTEN210_06140</name>
</gene>
<dbReference type="InterPro" id="IPR031127">
    <property type="entry name" value="E3_UB_ligase_RBR"/>
</dbReference>
<reference evidence="13 14" key="1">
    <citation type="journal article" date="2021" name="Sci. Rep.">
        <title>The genome of the diatom Chaetoceros tenuissimus carries an ancient integrated fragment of an extant virus.</title>
        <authorList>
            <person name="Hongo Y."/>
            <person name="Kimura K."/>
            <person name="Takaki Y."/>
            <person name="Yoshida Y."/>
            <person name="Baba S."/>
            <person name="Kobayashi G."/>
            <person name="Nagasaki K."/>
            <person name="Hano T."/>
            <person name="Tomaru Y."/>
        </authorList>
    </citation>
    <scope>NUCLEOTIDE SEQUENCE [LARGE SCALE GENOMIC DNA]</scope>
    <source>
        <strain evidence="13 14">NIES-3715</strain>
    </source>
</reference>
<protein>
    <recommendedName>
        <fullName evidence="2">RBR-type E3 ubiquitin transferase</fullName>
        <ecNumber evidence="2">2.3.2.31</ecNumber>
    </recommendedName>
</protein>
<evidence type="ECO:0000256" key="7">
    <source>
        <dbReference type="ARBA" id="ARBA00022786"/>
    </source>
</evidence>
<feature type="domain" description="RING-type" evidence="11">
    <location>
        <begin position="140"/>
        <end position="192"/>
    </location>
</feature>
<keyword evidence="4" id="KW-0479">Metal-binding</keyword>
<evidence type="ECO:0000256" key="3">
    <source>
        <dbReference type="ARBA" id="ARBA00022679"/>
    </source>
</evidence>
<evidence type="ECO:0000259" key="11">
    <source>
        <dbReference type="PROSITE" id="PS50089"/>
    </source>
</evidence>
<evidence type="ECO:0000256" key="1">
    <source>
        <dbReference type="ARBA" id="ARBA00001798"/>
    </source>
</evidence>
<evidence type="ECO:0000256" key="6">
    <source>
        <dbReference type="ARBA" id="ARBA00022771"/>
    </source>
</evidence>
<dbReference type="PANTHER" id="PTHR11685">
    <property type="entry name" value="RBR FAMILY RING FINGER AND IBR DOMAIN-CONTAINING"/>
    <property type="match status" value="1"/>
</dbReference>